<evidence type="ECO:0000313" key="15">
    <source>
        <dbReference type="Proteomes" id="UP000298246"/>
    </source>
</evidence>
<dbReference type="OrthoDB" id="9788537at2"/>
<accession>A0A4Y8PRV7</accession>
<feature type="repeat" description="Lumazine-binding" evidence="11">
    <location>
        <begin position="97"/>
        <end position="194"/>
    </location>
</feature>
<keyword evidence="8" id="KW-0808">Transferase</keyword>
<keyword evidence="9" id="KW-0677">Repeat</keyword>
<dbReference type="NCBIfam" id="NF009566">
    <property type="entry name" value="PRK13020.1"/>
    <property type="match status" value="1"/>
</dbReference>
<comment type="caution">
    <text evidence="14">The sequence shown here is derived from an EMBL/GenBank/DDBJ whole genome shotgun (WGS) entry which is preliminary data.</text>
</comment>
<comment type="function">
    <text evidence="2">Catalyzes the dismutation of two molecules of 6,7-dimethyl-8-ribityllumazine, resulting in the formation of riboflavin and 5-amino-6-(D-ribitylamino)uracil.</text>
</comment>
<sequence length="243" mass="25586">MFTGIIEEIGVMRRIQRQGQAMVLTIGARKVLEDVQLGDSIAVNGVCLTVVSFDSGSFAVDVMPETFRKTNLHALQTGARVNLERAMVVNSRFGGHIVQGHVDTTAAILSRVPEENAVVFRFAPERRDIFKYVLPGGSITIDGISLTVVEVTDTYASVSIIPHTLAQTVLQDKKPGDTVNIETDILGKYVERLLRFGVGGGAGDAAGGSEGGEGSQGGQGGGNQGRGRAGALSAGFLAEHGFM</sequence>
<dbReference type="CDD" id="cd00402">
    <property type="entry name" value="Riboflavin_synthase_like"/>
    <property type="match status" value="1"/>
</dbReference>
<dbReference type="PROSITE" id="PS51177">
    <property type="entry name" value="LUMAZINE_BIND"/>
    <property type="match status" value="2"/>
</dbReference>
<dbReference type="RefSeq" id="WP_134757188.1">
    <property type="nucleotide sequence ID" value="NZ_MYFO02000010.1"/>
</dbReference>
<dbReference type="InterPro" id="IPR017938">
    <property type="entry name" value="Riboflavin_synthase-like_b-brl"/>
</dbReference>
<feature type="repeat" description="Lumazine-binding" evidence="11">
    <location>
        <begin position="1"/>
        <end position="96"/>
    </location>
</feature>
<dbReference type="SUPFAM" id="SSF63380">
    <property type="entry name" value="Riboflavin synthase domain-like"/>
    <property type="match status" value="2"/>
</dbReference>
<dbReference type="PANTHER" id="PTHR21098">
    <property type="entry name" value="RIBOFLAVIN SYNTHASE ALPHA CHAIN"/>
    <property type="match status" value="1"/>
</dbReference>
<dbReference type="EMBL" id="MYFO01000050">
    <property type="protein sequence ID" value="TFE83381.1"/>
    <property type="molecule type" value="Genomic_DNA"/>
</dbReference>
<dbReference type="InterPro" id="IPR026017">
    <property type="entry name" value="Lumazine-bd_dom"/>
</dbReference>
<evidence type="ECO:0000313" key="14">
    <source>
        <dbReference type="EMBL" id="TFE83381.1"/>
    </source>
</evidence>
<dbReference type="EC" id="2.5.1.9" evidence="5 10"/>
<dbReference type="InterPro" id="IPR023366">
    <property type="entry name" value="ATP_synth_asu-like_sf"/>
</dbReference>
<dbReference type="PIRSF" id="PIRSF000498">
    <property type="entry name" value="Riboflavin_syn_A"/>
    <property type="match status" value="1"/>
</dbReference>
<feature type="region of interest" description="Disordered" evidence="12">
    <location>
        <begin position="204"/>
        <end position="228"/>
    </location>
</feature>
<feature type="domain" description="Lumazine-binding" evidence="13">
    <location>
        <begin position="97"/>
        <end position="194"/>
    </location>
</feature>
<name>A0A4Y8PRV7_9BACL</name>
<dbReference type="NCBIfam" id="TIGR00187">
    <property type="entry name" value="ribE"/>
    <property type="match status" value="1"/>
</dbReference>
<dbReference type="Proteomes" id="UP000298246">
    <property type="component" value="Unassembled WGS sequence"/>
</dbReference>
<dbReference type="Pfam" id="PF00677">
    <property type="entry name" value="Lum_binding"/>
    <property type="match status" value="2"/>
</dbReference>
<reference evidence="14 15" key="1">
    <citation type="submission" date="2017-03" db="EMBL/GenBank/DDBJ databases">
        <title>Isolation of Levoglucosan Utilizing Bacteria.</title>
        <authorList>
            <person name="Arya A.S."/>
        </authorList>
    </citation>
    <scope>NUCLEOTIDE SEQUENCE [LARGE SCALE GENOMIC DNA]</scope>
    <source>
        <strain evidence="14 15">MEC069</strain>
    </source>
</reference>
<dbReference type="GO" id="GO:0004746">
    <property type="term" value="F:riboflavin synthase activity"/>
    <property type="evidence" value="ECO:0007669"/>
    <property type="project" value="UniProtKB-UniRule"/>
</dbReference>
<dbReference type="PANTHER" id="PTHR21098:SF12">
    <property type="entry name" value="RIBOFLAVIN SYNTHASE"/>
    <property type="match status" value="1"/>
</dbReference>
<dbReference type="Gene3D" id="2.40.30.20">
    <property type="match status" value="2"/>
</dbReference>
<evidence type="ECO:0000256" key="1">
    <source>
        <dbReference type="ARBA" id="ARBA00000968"/>
    </source>
</evidence>
<dbReference type="GO" id="GO:0009231">
    <property type="term" value="P:riboflavin biosynthetic process"/>
    <property type="evidence" value="ECO:0007669"/>
    <property type="project" value="UniProtKB-KW"/>
</dbReference>
<evidence type="ECO:0000256" key="4">
    <source>
        <dbReference type="ARBA" id="ARBA00011233"/>
    </source>
</evidence>
<dbReference type="FunFam" id="2.40.30.20:FF:000003">
    <property type="entry name" value="Riboflavin synthase, alpha subunit"/>
    <property type="match status" value="1"/>
</dbReference>
<evidence type="ECO:0000256" key="11">
    <source>
        <dbReference type="PROSITE-ProRule" id="PRU00524"/>
    </source>
</evidence>
<feature type="domain" description="Lumazine-binding" evidence="13">
    <location>
        <begin position="1"/>
        <end position="96"/>
    </location>
</feature>
<dbReference type="FunFam" id="2.40.30.20:FF:000004">
    <property type="entry name" value="Riboflavin synthase, alpha subunit"/>
    <property type="match status" value="1"/>
</dbReference>
<organism evidence="14 15">
    <name type="scientific">Paenibacillus athensensis</name>
    <dbReference type="NCBI Taxonomy" id="1967502"/>
    <lineage>
        <taxon>Bacteria</taxon>
        <taxon>Bacillati</taxon>
        <taxon>Bacillota</taxon>
        <taxon>Bacilli</taxon>
        <taxon>Bacillales</taxon>
        <taxon>Paenibacillaceae</taxon>
        <taxon>Paenibacillus</taxon>
    </lineage>
</organism>
<evidence type="ECO:0000256" key="6">
    <source>
        <dbReference type="ARBA" id="ARBA00013950"/>
    </source>
</evidence>
<gene>
    <name evidence="14" type="ORF">B5M42_22980</name>
</gene>
<evidence type="ECO:0000256" key="5">
    <source>
        <dbReference type="ARBA" id="ARBA00012827"/>
    </source>
</evidence>
<dbReference type="NCBIfam" id="NF006767">
    <property type="entry name" value="PRK09289.1"/>
    <property type="match status" value="1"/>
</dbReference>
<evidence type="ECO:0000256" key="9">
    <source>
        <dbReference type="ARBA" id="ARBA00022737"/>
    </source>
</evidence>
<protein>
    <recommendedName>
        <fullName evidence="6 10">Riboflavin synthase</fullName>
        <ecNumber evidence="5 10">2.5.1.9</ecNumber>
    </recommendedName>
</protein>
<evidence type="ECO:0000256" key="10">
    <source>
        <dbReference type="NCBIfam" id="TIGR00187"/>
    </source>
</evidence>
<evidence type="ECO:0000256" key="2">
    <source>
        <dbReference type="ARBA" id="ARBA00002803"/>
    </source>
</evidence>
<comment type="pathway">
    <text evidence="3">Cofactor biosynthesis; riboflavin biosynthesis; riboflavin from 2-hydroxy-3-oxobutyl phosphate and 5-amino-6-(D-ribitylamino)uracil: step 2/2.</text>
</comment>
<evidence type="ECO:0000256" key="12">
    <source>
        <dbReference type="SAM" id="MobiDB-lite"/>
    </source>
</evidence>
<keyword evidence="15" id="KW-1185">Reference proteome</keyword>
<keyword evidence="7" id="KW-0686">Riboflavin biosynthesis</keyword>
<comment type="subunit">
    <text evidence="4">Homotrimer.</text>
</comment>
<evidence type="ECO:0000259" key="13">
    <source>
        <dbReference type="PROSITE" id="PS51177"/>
    </source>
</evidence>
<comment type="catalytic activity">
    <reaction evidence="1">
        <text>2 6,7-dimethyl-8-(1-D-ribityl)lumazine + H(+) = 5-amino-6-(D-ribitylamino)uracil + riboflavin</text>
        <dbReference type="Rhea" id="RHEA:20772"/>
        <dbReference type="ChEBI" id="CHEBI:15378"/>
        <dbReference type="ChEBI" id="CHEBI:15934"/>
        <dbReference type="ChEBI" id="CHEBI:57986"/>
        <dbReference type="ChEBI" id="CHEBI:58201"/>
        <dbReference type="EC" id="2.5.1.9"/>
    </reaction>
</comment>
<evidence type="ECO:0000256" key="3">
    <source>
        <dbReference type="ARBA" id="ARBA00004887"/>
    </source>
</evidence>
<dbReference type="AlphaFoldDB" id="A0A4Y8PRV7"/>
<evidence type="ECO:0000256" key="8">
    <source>
        <dbReference type="ARBA" id="ARBA00022679"/>
    </source>
</evidence>
<evidence type="ECO:0000256" key="7">
    <source>
        <dbReference type="ARBA" id="ARBA00022619"/>
    </source>
</evidence>
<proteinExistence type="predicted"/>
<dbReference type="InterPro" id="IPR001783">
    <property type="entry name" value="Lumazine-bd"/>
</dbReference>